<feature type="region of interest" description="Disordered" evidence="5">
    <location>
        <begin position="180"/>
        <end position="221"/>
    </location>
</feature>
<dbReference type="InterPro" id="IPR006597">
    <property type="entry name" value="Sel1-like"/>
</dbReference>
<dbReference type="AlphaFoldDB" id="A0A7M1S1U3"/>
<dbReference type="RefSeq" id="WP_197548023.1">
    <property type="nucleotide sequence ID" value="NZ_CP063164.1"/>
</dbReference>
<organism evidence="6 7">
    <name type="scientific">Sulfurovum indicum</name>
    <dbReference type="NCBI Taxonomy" id="2779528"/>
    <lineage>
        <taxon>Bacteria</taxon>
        <taxon>Pseudomonadati</taxon>
        <taxon>Campylobacterota</taxon>
        <taxon>Epsilonproteobacteria</taxon>
        <taxon>Campylobacterales</taxon>
        <taxon>Sulfurovaceae</taxon>
        <taxon>Sulfurovum</taxon>
    </lineage>
</organism>
<gene>
    <name evidence="6" type="ORF">IMZ28_07790</name>
</gene>
<keyword evidence="3" id="KW-1015">Disulfide bond</keyword>
<evidence type="ECO:0000313" key="7">
    <source>
        <dbReference type="Proteomes" id="UP000595074"/>
    </source>
</evidence>
<feature type="compositionally biased region" description="Basic and acidic residues" evidence="5">
    <location>
        <begin position="180"/>
        <end position="190"/>
    </location>
</feature>
<dbReference type="Gene3D" id="1.25.40.10">
    <property type="entry name" value="Tetratricopeptide repeat domain"/>
    <property type="match status" value="1"/>
</dbReference>
<dbReference type="InterPro" id="IPR011990">
    <property type="entry name" value="TPR-like_helical_dom_sf"/>
</dbReference>
<evidence type="ECO:0000256" key="2">
    <source>
        <dbReference type="ARBA" id="ARBA00012865"/>
    </source>
</evidence>
<evidence type="ECO:0000313" key="6">
    <source>
        <dbReference type="EMBL" id="QOR61348.1"/>
    </source>
</evidence>
<evidence type="ECO:0000256" key="3">
    <source>
        <dbReference type="ARBA" id="ARBA00023157"/>
    </source>
</evidence>
<dbReference type="Proteomes" id="UP000595074">
    <property type="component" value="Chromosome"/>
</dbReference>
<comment type="catalytic activity">
    <reaction evidence="1">
        <text>a beta-lactam + H2O = a substituted beta-amino acid</text>
        <dbReference type="Rhea" id="RHEA:20401"/>
        <dbReference type="ChEBI" id="CHEBI:15377"/>
        <dbReference type="ChEBI" id="CHEBI:35627"/>
        <dbReference type="ChEBI" id="CHEBI:140347"/>
        <dbReference type="EC" id="3.5.2.6"/>
    </reaction>
</comment>
<dbReference type="SUPFAM" id="SSF81901">
    <property type="entry name" value="HCP-like"/>
    <property type="match status" value="1"/>
</dbReference>
<dbReference type="KEGG" id="sinu:IMZ28_07790"/>
<name>A0A7M1S1U3_9BACT</name>
<evidence type="ECO:0000256" key="4">
    <source>
        <dbReference type="ARBA" id="ARBA00023251"/>
    </source>
</evidence>
<sequence>MNQTQKRLSIIKLAISIGDSETIQLQILKLSPLKTDERVQEIIKGLQAENYAQTQALITEYIETPTEEILQRTSQNEKPVLEDEEAIIEEFDLFKVKTDDEEEIQEITDLKNIDTLPVAEKRCREINFDSLLDLKSDDILTENIDISQTSLPKDDFFDIDKNTEKPYNYTEVVEKDDFFHSEEPEKKTGEEIVGGKTEDFNTDTSESNEAYKKNPEESHNRQNVPLHTFIKKRISEPSVYEAIPYIDQKLKNMQTQYPPLETAEESSPSVNAWLMKISNEGYTEKDVEAVMEEIRKLAEEERKAEAAQLLLISAATQSKFAQFMLARSLFKGDLLEKNLAEAFTLINRLAMDDDYAEAICDLGQLYEHGIGINKDKKRAEELYKEAMELGIKRACAHYERVHKQNKGLFSFLRR</sequence>
<feature type="compositionally biased region" description="Basic and acidic residues" evidence="5">
    <location>
        <begin position="209"/>
        <end position="220"/>
    </location>
</feature>
<dbReference type="EMBL" id="CP063164">
    <property type="protein sequence ID" value="QOR61348.1"/>
    <property type="molecule type" value="Genomic_DNA"/>
</dbReference>
<proteinExistence type="predicted"/>
<evidence type="ECO:0000256" key="5">
    <source>
        <dbReference type="SAM" id="MobiDB-lite"/>
    </source>
</evidence>
<protein>
    <recommendedName>
        <fullName evidence="2">beta-lactamase</fullName>
        <ecNumber evidence="2">3.5.2.6</ecNumber>
    </recommendedName>
</protein>
<dbReference type="EC" id="3.5.2.6" evidence="2"/>
<dbReference type="Pfam" id="PF08238">
    <property type="entry name" value="Sel1"/>
    <property type="match status" value="2"/>
</dbReference>
<accession>A0A7M1S1U3</accession>
<evidence type="ECO:0000256" key="1">
    <source>
        <dbReference type="ARBA" id="ARBA00001526"/>
    </source>
</evidence>
<dbReference type="GO" id="GO:0046677">
    <property type="term" value="P:response to antibiotic"/>
    <property type="evidence" value="ECO:0007669"/>
    <property type="project" value="UniProtKB-KW"/>
</dbReference>
<keyword evidence="7" id="KW-1185">Reference proteome</keyword>
<dbReference type="SMART" id="SM00671">
    <property type="entry name" value="SEL1"/>
    <property type="match status" value="2"/>
</dbReference>
<reference evidence="6 7" key="1">
    <citation type="submission" date="2020-10" db="EMBL/GenBank/DDBJ databases">
        <title>The genome of sulfurovum sp.</title>
        <authorList>
            <person name="Xie S."/>
            <person name="Shao Z."/>
            <person name="Jiang L."/>
        </authorList>
    </citation>
    <scope>NUCLEOTIDE SEQUENCE [LARGE SCALE GENOMIC DNA]</scope>
    <source>
        <strain evidence="6 7">ST-419</strain>
    </source>
</reference>
<keyword evidence="4" id="KW-0046">Antibiotic resistance</keyword>
<dbReference type="GO" id="GO:0008800">
    <property type="term" value="F:beta-lactamase activity"/>
    <property type="evidence" value="ECO:0007669"/>
    <property type="project" value="UniProtKB-EC"/>
</dbReference>